<dbReference type="InterPro" id="IPR008339">
    <property type="entry name" value="Dishevelled_fam"/>
</dbReference>
<dbReference type="Gene3D" id="1.10.10.10">
    <property type="entry name" value="Winged helix-like DNA-binding domain superfamily/Winged helix DNA-binding domain"/>
    <property type="match status" value="1"/>
</dbReference>
<dbReference type="SMART" id="SM00228">
    <property type="entry name" value="PDZ"/>
    <property type="match status" value="1"/>
</dbReference>
<dbReference type="PROSITE" id="PS50106">
    <property type="entry name" value="PDZ"/>
    <property type="match status" value="1"/>
</dbReference>
<dbReference type="FunFam" id="2.40.240.130:FF:000001">
    <property type="entry name" value="Segment polarity protein dishevelled homolog DVL-1"/>
    <property type="match status" value="1"/>
</dbReference>
<feature type="compositionally biased region" description="Low complexity" evidence="7">
    <location>
        <begin position="343"/>
        <end position="354"/>
    </location>
</feature>
<feature type="region of interest" description="Disordered" evidence="7">
    <location>
        <begin position="334"/>
        <end position="356"/>
    </location>
</feature>
<dbReference type="Pfam" id="PF00778">
    <property type="entry name" value="DIX"/>
    <property type="match status" value="1"/>
</dbReference>
<organism evidence="11">
    <name type="scientific">Ciona intestinalis</name>
    <name type="common">Transparent sea squirt</name>
    <name type="synonym">Ascidia intestinalis</name>
    <dbReference type="NCBI Taxonomy" id="7719"/>
    <lineage>
        <taxon>Eukaryota</taxon>
        <taxon>Metazoa</taxon>
        <taxon>Chordata</taxon>
        <taxon>Tunicata</taxon>
        <taxon>Ascidiacea</taxon>
        <taxon>Phlebobranchia</taxon>
        <taxon>Cionidae</taxon>
        <taxon>Ciona</taxon>
    </lineage>
</organism>
<sequence>MSDETKIVYYLGDEQTPYVSKINLPPDSITLGDFKAAIKKINYKFFFKSTDADFGVVKEEVTNDKSILPLCDNRIVAWLKAPDMDSVSQCSVNSNTLPMQDKNEDMQLRPNSSNEGELSTENKRVSPHYPLYNRYGSQSTLMSSDIETTSWDSRDDMSEYSTCTDMTASSRRKPRPKRQRYKKKRPRPGSDTTSTYSSSITDSSMSLNILTVTLNMEKYNFLGISIVGQTNDKGDGGIYIGSIMKGGAVAADNRIEPGDMLLQVNEVNFENMSNEDAVRVLRNIVHKPGPITLTVAKCWDPNPDNYFTIPKDEPVRPIDPAAWANHIMTVKGDMHGPSPPYSLNPESSSASSLPESERYDMPLSTCTDMGAVVKSLKMPDSGLDVKTRMWLKITIPNAFIGSDLVDWLQQKVHGLTERRDARKYASSLLKAGYIRHTVNKITFSEQCYYVFGDYTGTLDKDMSNLSLVESNSDRDSDTLGPLHGHHNTQPWMHQPSTSNHGYASYSQYPYTQSGQLSVGPPIPLNNGISSMVDYSSPPPTYPGLASHHSDGDNLSVHSAHSLHRAASEASTYRQHLATFGANGNNSAGSESESRYSSRSGKSGSGGSAKPRSRSGSEKSSDVLHQQMAYGGSTSYHNSLQRSNHPNQRTNQHSRPLSAIPPNLSNSQQSFQQAMGNPCDYFVDVM</sequence>
<dbReference type="Pfam" id="PF02377">
    <property type="entry name" value="Dishevelled"/>
    <property type="match status" value="1"/>
</dbReference>
<dbReference type="InterPro" id="IPR038207">
    <property type="entry name" value="DIX_dom_sf"/>
</dbReference>
<feature type="compositionally biased region" description="Polar residues" evidence="7">
    <location>
        <begin position="159"/>
        <end position="169"/>
    </location>
</feature>
<evidence type="ECO:0000259" key="9">
    <source>
        <dbReference type="PROSITE" id="PS50186"/>
    </source>
</evidence>
<evidence type="ECO:0000256" key="2">
    <source>
        <dbReference type="ARBA" id="ARBA00008735"/>
    </source>
</evidence>
<dbReference type="EMBL" id="AB211132">
    <property type="protein sequence ID" value="BAE06823.1"/>
    <property type="molecule type" value="mRNA"/>
</dbReference>
<proteinExistence type="evidence at transcript level"/>
<keyword evidence="5 6" id="KW-0879">Wnt signaling pathway</keyword>
<dbReference type="SUPFAM" id="SSF54236">
    <property type="entry name" value="Ubiquitin-like"/>
    <property type="match status" value="1"/>
</dbReference>
<dbReference type="SUPFAM" id="SSF50156">
    <property type="entry name" value="PDZ domain-like"/>
    <property type="match status" value="1"/>
</dbReference>
<feature type="compositionally biased region" description="Polar residues" evidence="7">
    <location>
        <begin position="487"/>
        <end position="498"/>
    </location>
</feature>
<dbReference type="PROSITE" id="PS50841">
    <property type="entry name" value="DIX"/>
    <property type="match status" value="1"/>
</dbReference>
<dbReference type="FunFam" id="1.10.10.10:FF:000040">
    <property type="entry name" value="segment polarity protein dishevelled homolog DVL-3"/>
    <property type="match status" value="1"/>
</dbReference>
<feature type="compositionally biased region" description="Polar residues" evidence="7">
    <location>
        <begin position="109"/>
        <end position="119"/>
    </location>
</feature>
<feature type="compositionally biased region" description="Basic residues" evidence="7">
    <location>
        <begin position="170"/>
        <end position="187"/>
    </location>
</feature>
<dbReference type="InterPro" id="IPR036388">
    <property type="entry name" value="WH-like_DNA-bd_sf"/>
</dbReference>
<dbReference type="CDD" id="cd04438">
    <property type="entry name" value="DEP_dishevelled"/>
    <property type="match status" value="1"/>
</dbReference>
<comment type="subcellular location">
    <subcellularLocation>
        <location evidence="1">Cytoplasm</location>
    </subcellularLocation>
</comment>
<dbReference type="InterPro" id="IPR015506">
    <property type="entry name" value="Dsh/Dvl-rel"/>
</dbReference>
<dbReference type="GO" id="GO:0016055">
    <property type="term" value="P:Wnt signaling pathway"/>
    <property type="evidence" value="ECO:0007669"/>
    <property type="project" value="UniProtKB-KW"/>
</dbReference>
<dbReference type="SMART" id="SM00049">
    <property type="entry name" value="DEP"/>
    <property type="match status" value="1"/>
</dbReference>
<dbReference type="GO" id="GO:0035556">
    <property type="term" value="P:intracellular signal transduction"/>
    <property type="evidence" value="ECO:0007669"/>
    <property type="project" value="InterPro"/>
</dbReference>
<protein>
    <submittedName>
        <fullName evidence="11">Dishevelled protein homolog</fullName>
    </submittedName>
</protein>
<dbReference type="InterPro" id="IPR029071">
    <property type="entry name" value="Ubiquitin-like_domsf"/>
</dbReference>
<dbReference type="SUPFAM" id="SSF46785">
    <property type="entry name" value="Winged helix' DNA-binding domain"/>
    <property type="match status" value="1"/>
</dbReference>
<dbReference type="CDD" id="cd06717">
    <property type="entry name" value="PDZ_Dishevelled-like"/>
    <property type="match status" value="1"/>
</dbReference>
<dbReference type="InterPro" id="IPR001478">
    <property type="entry name" value="PDZ"/>
</dbReference>
<dbReference type="PROSITE" id="PS50186">
    <property type="entry name" value="DEP"/>
    <property type="match status" value="1"/>
</dbReference>
<dbReference type="FunFam" id="2.30.42.10:FF:000014">
    <property type="entry name" value="Segment polarity protein dishevelled homolog DVL-3"/>
    <property type="match status" value="1"/>
</dbReference>
<evidence type="ECO:0000313" key="11">
    <source>
        <dbReference type="EMBL" id="BAE06823.1"/>
    </source>
</evidence>
<dbReference type="Gene3D" id="2.40.240.130">
    <property type="match status" value="1"/>
</dbReference>
<dbReference type="SMART" id="SM00021">
    <property type="entry name" value="DAX"/>
    <property type="match status" value="1"/>
</dbReference>
<feature type="region of interest" description="Disordered" evidence="7">
    <location>
        <begin position="469"/>
        <end position="498"/>
    </location>
</feature>
<accession>Q4JF68</accession>
<dbReference type="PANTHER" id="PTHR10878:SF25">
    <property type="entry name" value="SEGMENT POLARITY PROTEIN DISHEVELLED"/>
    <property type="match status" value="1"/>
</dbReference>
<comment type="similarity">
    <text evidence="2">Belongs to the DSH family.</text>
</comment>
<evidence type="ECO:0000256" key="7">
    <source>
        <dbReference type="SAM" id="MobiDB-lite"/>
    </source>
</evidence>
<dbReference type="PRINTS" id="PR01760">
    <property type="entry name" value="DISHEVELLED"/>
</dbReference>
<feature type="region of interest" description="Disordered" evidence="7">
    <location>
        <begin position="93"/>
        <end position="130"/>
    </location>
</feature>
<dbReference type="InterPro" id="IPR003351">
    <property type="entry name" value="Dishevelled_protein_dom"/>
</dbReference>
<gene>
    <name evidence="11" type="primary">Ci-Dsh</name>
</gene>
<feature type="domain" description="PDZ" evidence="8">
    <location>
        <begin position="211"/>
        <end position="283"/>
    </location>
</feature>
<feature type="domain" description="DIX" evidence="10">
    <location>
        <begin position="2"/>
        <end position="83"/>
    </location>
</feature>
<feature type="compositionally biased region" description="Low complexity" evidence="7">
    <location>
        <begin position="580"/>
        <end position="601"/>
    </location>
</feature>
<dbReference type="InterPro" id="IPR036034">
    <property type="entry name" value="PDZ_sf"/>
</dbReference>
<dbReference type="Pfam" id="PF00595">
    <property type="entry name" value="PDZ"/>
    <property type="match status" value="1"/>
</dbReference>
<feature type="region of interest" description="Disordered" evidence="7">
    <location>
        <begin position="529"/>
        <end position="670"/>
    </location>
</feature>
<evidence type="ECO:0000259" key="10">
    <source>
        <dbReference type="PROSITE" id="PS50841"/>
    </source>
</evidence>
<dbReference type="InterPro" id="IPR036390">
    <property type="entry name" value="WH_DNA-bd_sf"/>
</dbReference>
<dbReference type="PANTHER" id="PTHR10878">
    <property type="entry name" value="SEGMENT POLARITY PROTEIN DISHEVELLED"/>
    <property type="match status" value="1"/>
</dbReference>
<feature type="domain" description="DEP" evidence="9">
    <location>
        <begin position="379"/>
        <end position="453"/>
    </location>
</feature>
<dbReference type="GO" id="GO:0005737">
    <property type="term" value="C:cytoplasm"/>
    <property type="evidence" value="ECO:0007669"/>
    <property type="project" value="UniProtKB-SubCell"/>
</dbReference>
<evidence type="ECO:0000259" key="8">
    <source>
        <dbReference type="PROSITE" id="PS50106"/>
    </source>
</evidence>
<reference evidence="11" key="1">
    <citation type="journal article" date="2005" name="Dev. Genes Evol.">
        <title>Cataloging transcription factor and major signaling molecule genes for functional genomic studies in Ciona intestinalis.</title>
        <authorList>
            <person name="Satou Y."/>
            <person name="Satoh N."/>
        </authorList>
    </citation>
    <scope>NUCLEOTIDE SEQUENCE</scope>
</reference>
<dbReference type="Pfam" id="PF00610">
    <property type="entry name" value="DEP"/>
    <property type="match status" value="1"/>
</dbReference>
<evidence type="ECO:0000256" key="1">
    <source>
        <dbReference type="ARBA" id="ARBA00004496"/>
    </source>
</evidence>
<evidence type="ECO:0000256" key="6">
    <source>
        <dbReference type="PROSITE-ProRule" id="PRU00069"/>
    </source>
</evidence>
<feature type="region of interest" description="Disordered" evidence="7">
    <location>
        <begin position="149"/>
        <end position="200"/>
    </location>
</feature>
<evidence type="ECO:0000256" key="5">
    <source>
        <dbReference type="ARBA" id="ARBA00022687"/>
    </source>
</evidence>
<dbReference type="AlphaFoldDB" id="Q4JF68"/>
<evidence type="ECO:0000256" key="4">
    <source>
        <dbReference type="ARBA" id="ARBA00022490"/>
    </source>
</evidence>
<keyword evidence="3" id="KW-0217">Developmental protein</keyword>
<feature type="compositionally biased region" description="Low complexity" evidence="7">
    <location>
        <begin position="190"/>
        <end position="200"/>
    </location>
</feature>
<dbReference type="InterPro" id="IPR001158">
    <property type="entry name" value="DIX"/>
</dbReference>
<name>Q4JF68_CIOIN</name>
<keyword evidence="4" id="KW-0963">Cytoplasm</keyword>
<feature type="compositionally biased region" description="Polar residues" evidence="7">
    <location>
        <begin position="631"/>
        <end position="654"/>
    </location>
</feature>
<evidence type="ECO:0000256" key="3">
    <source>
        <dbReference type="ARBA" id="ARBA00022473"/>
    </source>
</evidence>
<dbReference type="Gene3D" id="2.30.42.10">
    <property type="match status" value="1"/>
</dbReference>
<dbReference type="InterPro" id="IPR000591">
    <property type="entry name" value="DEP_dom"/>
</dbReference>